<reference evidence="5" key="2">
    <citation type="submission" date="2025-04" db="UniProtKB">
        <authorList>
            <consortium name="RefSeq"/>
        </authorList>
    </citation>
    <scope>IDENTIFICATION</scope>
</reference>
<feature type="region of interest" description="Disordered" evidence="1">
    <location>
        <begin position="149"/>
        <end position="175"/>
    </location>
</feature>
<reference evidence="4" key="1">
    <citation type="journal article" date="2021" name="Elife">
        <title>Highly contiguous assemblies of 101 drosophilid genomes.</title>
        <authorList>
            <person name="Kim B.Y."/>
            <person name="Wang J.R."/>
            <person name="Miller D.E."/>
            <person name="Barmina O."/>
            <person name="Delaney E."/>
            <person name="Thompson A."/>
            <person name="Comeault A.A."/>
            <person name="Peede D."/>
            <person name="D'Agostino E.R."/>
            <person name="Pelaez J."/>
            <person name="Aguilar J.M."/>
            <person name="Haji D."/>
            <person name="Matsunaga T."/>
            <person name="Armstrong E.E."/>
            <person name="Zych M."/>
            <person name="Ogawa Y."/>
            <person name="Stamenkovic-Radak M."/>
            <person name="Jelic M."/>
            <person name="Veselinovic M.S."/>
            <person name="Tanaskovic M."/>
            <person name="Eric P."/>
            <person name="Gao J.J."/>
            <person name="Katoh T.K."/>
            <person name="Toda M.J."/>
            <person name="Watabe H."/>
            <person name="Watada M."/>
            <person name="Davis J.S."/>
            <person name="Moyle L.C."/>
            <person name="Manoli G."/>
            <person name="Bertolini E."/>
            <person name="Kostal V."/>
            <person name="Hawley R.S."/>
            <person name="Takahashi A."/>
            <person name="Jones C.D."/>
            <person name="Price D.K."/>
            <person name="Whiteman N."/>
            <person name="Kopp A."/>
            <person name="Matute D.R."/>
            <person name="Petrov D.A."/>
        </authorList>
    </citation>
    <scope>NUCLEOTIDE SEQUENCE [LARGE SCALE GENOMIC DNA]</scope>
</reference>
<dbReference type="OrthoDB" id="7848176at2759"/>
<keyword evidence="4" id="KW-1185">Reference proteome</keyword>
<keyword evidence="2" id="KW-0732">Signal</keyword>
<feature type="chain" id="PRO_5028176470" evidence="2">
    <location>
        <begin position="18"/>
        <end position="175"/>
    </location>
</feature>
<name>A0A6P4ELW2_DRORH</name>
<dbReference type="AlphaFoldDB" id="A0A6P4ELW2"/>
<organism evidence="5">
    <name type="scientific">Drosophila rhopaloa</name>
    <name type="common">Fruit fly</name>
    <dbReference type="NCBI Taxonomy" id="1041015"/>
    <lineage>
        <taxon>Eukaryota</taxon>
        <taxon>Metazoa</taxon>
        <taxon>Ecdysozoa</taxon>
        <taxon>Arthropoda</taxon>
        <taxon>Hexapoda</taxon>
        <taxon>Insecta</taxon>
        <taxon>Pterygota</taxon>
        <taxon>Neoptera</taxon>
        <taxon>Endopterygota</taxon>
        <taxon>Diptera</taxon>
        <taxon>Brachycera</taxon>
        <taxon>Muscomorpha</taxon>
        <taxon>Ephydroidea</taxon>
        <taxon>Drosophilidae</taxon>
        <taxon>Drosophila</taxon>
        <taxon>Sophophora</taxon>
    </lineage>
</organism>
<dbReference type="EnsemblMetazoa" id="XM_017120519.1">
    <property type="protein sequence ID" value="XP_016976008.1"/>
    <property type="gene ID" value="LOC108042305"/>
</dbReference>
<evidence type="ECO:0000313" key="3">
    <source>
        <dbReference type="EnsemblMetazoa" id="XP_016976008.1"/>
    </source>
</evidence>
<dbReference type="RefSeq" id="XP_016976008.1">
    <property type="nucleotide sequence ID" value="XM_017120519.1"/>
</dbReference>
<accession>A0A6P4ELW2</accession>
<dbReference type="Proteomes" id="UP001652680">
    <property type="component" value="Unassembled WGS sequence"/>
</dbReference>
<dbReference type="GeneID" id="108042305"/>
<gene>
    <name evidence="5" type="primary">LOC108042305</name>
    <name evidence="3" type="synonym">108042305</name>
</gene>
<evidence type="ECO:0000313" key="5">
    <source>
        <dbReference type="RefSeq" id="XP_016976008.1"/>
    </source>
</evidence>
<sequence length="175" mass="20856">MKIIAVILLANLGCILCQVEILINNANRRMRDYVEKYKNKATGNAELTKWIEDLFHIYTDKDYDTFQRLLKLHTFVAYDEDRKQLEDRITERINELKTLIRLKTGGKRCVMHYEKKLSLVQGAYKLHNDRKQRILIESGGPCSIIARKKRKQDPYEDYNENESKKDDNENFNDYY</sequence>
<evidence type="ECO:0000313" key="4">
    <source>
        <dbReference type="Proteomes" id="UP001652680"/>
    </source>
</evidence>
<feature type="signal peptide" evidence="2">
    <location>
        <begin position="1"/>
        <end position="17"/>
    </location>
</feature>
<evidence type="ECO:0000256" key="1">
    <source>
        <dbReference type="SAM" id="MobiDB-lite"/>
    </source>
</evidence>
<evidence type="ECO:0000256" key="2">
    <source>
        <dbReference type="SAM" id="SignalP"/>
    </source>
</evidence>
<proteinExistence type="predicted"/>
<reference evidence="3" key="3">
    <citation type="submission" date="2025-05" db="UniProtKB">
        <authorList>
            <consortium name="EnsemblMetazoa"/>
        </authorList>
    </citation>
    <scope>IDENTIFICATION</scope>
</reference>
<protein>
    <submittedName>
        <fullName evidence="5">Uncharacterized protein LOC108042305</fullName>
    </submittedName>
</protein>